<evidence type="ECO:0000313" key="1">
    <source>
        <dbReference type="EMBL" id="EGW22011.1"/>
    </source>
</evidence>
<name>G3IX74_METTV</name>
<keyword evidence="2" id="KW-1185">Reference proteome</keyword>
<accession>G3IX74</accession>
<dbReference type="SUPFAM" id="SSF143880">
    <property type="entry name" value="NE0471 N-terminal domain-like"/>
    <property type="match status" value="1"/>
</dbReference>
<dbReference type="AlphaFoldDB" id="G3IX74"/>
<evidence type="ECO:0000313" key="2">
    <source>
        <dbReference type="Proteomes" id="UP000004664"/>
    </source>
</evidence>
<dbReference type="InterPro" id="IPR036782">
    <property type="entry name" value="NE0471-like_N"/>
</dbReference>
<dbReference type="OrthoDB" id="9803723at2"/>
<sequence>MILHVTDAKHLQDYQIWLKFNDDAEGVVDLSKELWGGMFEPLKDLSLFSQVKLDTELDTIVWPNGADLAPEFLHELLQQSQGTQHV</sequence>
<gene>
    <name evidence="1" type="ORF">Mettu_0806</name>
</gene>
<dbReference type="RefSeq" id="WP_006889986.1">
    <property type="nucleotide sequence ID" value="NZ_JH109152.1"/>
</dbReference>
<dbReference type="EMBL" id="JH109152">
    <property type="protein sequence ID" value="EGW22011.1"/>
    <property type="molecule type" value="Genomic_DNA"/>
</dbReference>
<dbReference type="InterPro" id="IPR018841">
    <property type="entry name" value="DUF2442"/>
</dbReference>
<organism evidence="1 2">
    <name type="scientific">Methylobacter tundripaludum (strain ATCC BAA-1195 / DSM 17260 / SV96)</name>
    <dbReference type="NCBI Taxonomy" id="697282"/>
    <lineage>
        <taxon>Bacteria</taxon>
        <taxon>Pseudomonadati</taxon>
        <taxon>Pseudomonadota</taxon>
        <taxon>Gammaproteobacteria</taxon>
        <taxon>Methylococcales</taxon>
        <taxon>Methylococcaceae</taxon>
        <taxon>Methylobacter</taxon>
    </lineage>
</organism>
<dbReference type="Pfam" id="PF10387">
    <property type="entry name" value="DUF2442"/>
    <property type="match status" value="1"/>
</dbReference>
<reference evidence="1 2" key="1">
    <citation type="submission" date="2011-06" db="EMBL/GenBank/DDBJ databases">
        <title>Genomic sequence of Methylobacter tundripaludum SV96.</title>
        <authorList>
            <consortium name="US DOE Joint Genome Institute"/>
            <person name="Lucas S."/>
            <person name="Han J."/>
            <person name="Lapidus A."/>
            <person name="Cheng J.-F."/>
            <person name="Goodwin L."/>
            <person name="Pitluck S."/>
            <person name="Held B."/>
            <person name="Detter J.C."/>
            <person name="Han C."/>
            <person name="Tapia R."/>
            <person name="Land M."/>
            <person name="Hauser L."/>
            <person name="Kyrpides N."/>
            <person name="Ivanova N."/>
            <person name="Ovchinnikova G."/>
            <person name="Pagani I."/>
            <person name="Klotz M.G."/>
            <person name="Dispirito A.A."/>
            <person name="Murrell J.C."/>
            <person name="Dunfield P."/>
            <person name="Kalyuzhnaya M.G."/>
            <person name="Svenning M."/>
            <person name="Trotsenko Y.A."/>
            <person name="Stein L.Y."/>
            <person name="Woyke T."/>
        </authorList>
    </citation>
    <scope>NUCLEOTIDE SEQUENCE [LARGE SCALE GENOMIC DNA]</scope>
    <source>
        <strain evidence="2">ATCC BAA-1195 / DSM 17260 / SV96</strain>
    </source>
</reference>
<dbReference type="Proteomes" id="UP000004664">
    <property type="component" value="Unassembled WGS sequence"/>
</dbReference>
<proteinExistence type="predicted"/>
<dbReference type="eggNOG" id="ENOG50330DP">
    <property type="taxonomic scope" value="Bacteria"/>
</dbReference>
<evidence type="ECO:0008006" key="3">
    <source>
        <dbReference type="Google" id="ProtNLM"/>
    </source>
</evidence>
<dbReference type="STRING" id="697282.Mettu_0806"/>
<protein>
    <recommendedName>
        <fullName evidence="3">DUF2442 domain-containing protein</fullName>
    </recommendedName>
</protein>
<dbReference type="Gene3D" id="3.30.2020.10">
    <property type="entry name" value="NE0471-like N-terminal domain"/>
    <property type="match status" value="1"/>
</dbReference>
<dbReference type="HOGENOM" id="CLU_153045_5_0_6"/>